<reference evidence="1 2" key="1">
    <citation type="journal article" date="2014" name="Am. J. Bot.">
        <title>Genome assembly and annotation for red clover (Trifolium pratense; Fabaceae).</title>
        <authorList>
            <person name="Istvanek J."/>
            <person name="Jaros M."/>
            <person name="Krenek A."/>
            <person name="Repkova J."/>
        </authorList>
    </citation>
    <scope>NUCLEOTIDE SEQUENCE [LARGE SCALE GENOMIC DNA]</scope>
    <source>
        <strain evidence="2">cv. Tatra</strain>
        <tissue evidence="1">Young leaves</tissue>
    </source>
</reference>
<comment type="caution">
    <text evidence="1">The sequence shown here is derived from an EMBL/GenBank/DDBJ whole genome shotgun (WGS) entry which is preliminary data.</text>
</comment>
<proteinExistence type="predicted"/>
<protein>
    <submittedName>
        <fullName evidence="1">Uncharacterized protein</fullName>
    </submittedName>
</protein>
<accession>A0A2K3NKY7</accession>
<evidence type="ECO:0000313" key="1">
    <source>
        <dbReference type="EMBL" id="PNY03695.1"/>
    </source>
</evidence>
<gene>
    <name evidence="1" type="ORF">L195_g000102</name>
</gene>
<dbReference type="Proteomes" id="UP000236291">
    <property type="component" value="Unassembled WGS sequence"/>
</dbReference>
<evidence type="ECO:0000313" key="2">
    <source>
        <dbReference type="Proteomes" id="UP000236291"/>
    </source>
</evidence>
<organism evidence="1 2">
    <name type="scientific">Trifolium pratense</name>
    <name type="common">Red clover</name>
    <dbReference type="NCBI Taxonomy" id="57577"/>
    <lineage>
        <taxon>Eukaryota</taxon>
        <taxon>Viridiplantae</taxon>
        <taxon>Streptophyta</taxon>
        <taxon>Embryophyta</taxon>
        <taxon>Tracheophyta</taxon>
        <taxon>Spermatophyta</taxon>
        <taxon>Magnoliopsida</taxon>
        <taxon>eudicotyledons</taxon>
        <taxon>Gunneridae</taxon>
        <taxon>Pentapetalae</taxon>
        <taxon>rosids</taxon>
        <taxon>fabids</taxon>
        <taxon>Fabales</taxon>
        <taxon>Fabaceae</taxon>
        <taxon>Papilionoideae</taxon>
        <taxon>50 kb inversion clade</taxon>
        <taxon>NPAAA clade</taxon>
        <taxon>Hologalegina</taxon>
        <taxon>IRL clade</taxon>
        <taxon>Trifolieae</taxon>
        <taxon>Trifolium</taxon>
    </lineage>
</organism>
<dbReference type="EMBL" id="ASHM01000030">
    <property type="protein sequence ID" value="PNY03695.1"/>
    <property type="molecule type" value="Genomic_DNA"/>
</dbReference>
<dbReference type="AlphaFoldDB" id="A0A2K3NKY7"/>
<name>A0A2K3NKY7_TRIPR</name>
<sequence>MGRGRMLERGDCLMKQPKDGFVVWDAHQTMSILLNKCCTGIPGREGEFLLKGPNAMRGGQLGLTASEQKCRSLLKL</sequence>
<reference evidence="1 2" key="2">
    <citation type="journal article" date="2017" name="Front. Plant Sci.">
        <title>Gene Classification and Mining of Molecular Markers Useful in Red Clover (Trifolium pratense) Breeding.</title>
        <authorList>
            <person name="Istvanek J."/>
            <person name="Dluhosova J."/>
            <person name="Dluhos P."/>
            <person name="Patkova L."/>
            <person name="Nedelnik J."/>
            <person name="Repkova J."/>
        </authorList>
    </citation>
    <scope>NUCLEOTIDE SEQUENCE [LARGE SCALE GENOMIC DNA]</scope>
    <source>
        <strain evidence="2">cv. Tatra</strain>
        <tissue evidence="1">Young leaves</tissue>
    </source>
</reference>